<comment type="caution">
    <text evidence="2">The sequence shown here is derived from an EMBL/GenBank/DDBJ whole genome shotgun (WGS) entry which is preliminary data.</text>
</comment>
<feature type="chain" id="PRO_5038692939" description="Lipoprotein" evidence="1">
    <location>
        <begin position="18"/>
        <end position="122"/>
    </location>
</feature>
<organism evidence="2 3">
    <name type="scientific">Candidatus Ornithospirochaeta stercoripullorum</name>
    <dbReference type="NCBI Taxonomy" id="2840899"/>
    <lineage>
        <taxon>Bacteria</taxon>
        <taxon>Pseudomonadati</taxon>
        <taxon>Spirochaetota</taxon>
        <taxon>Spirochaetia</taxon>
        <taxon>Spirochaetales</taxon>
        <taxon>Spirochaetaceae</taxon>
        <taxon>Spirochaetaceae incertae sedis</taxon>
        <taxon>Candidatus Ornithospirochaeta</taxon>
    </lineage>
</organism>
<dbReference type="AlphaFoldDB" id="A0A9D9E448"/>
<proteinExistence type="predicted"/>
<reference evidence="2" key="2">
    <citation type="journal article" date="2021" name="PeerJ">
        <title>Extensive microbial diversity within the chicken gut microbiome revealed by metagenomics and culture.</title>
        <authorList>
            <person name="Gilroy R."/>
            <person name="Ravi A."/>
            <person name="Getino M."/>
            <person name="Pursley I."/>
            <person name="Horton D.L."/>
            <person name="Alikhan N.F."/>
            <person name="Baker D."/>
            <person name="Gharbi K."/>
            <person name="Hall N."/>
            <person name="Watson M."/>
            <person name="Adriaenssens E.M."/>
            <person name="Foster-Nyarko E."/>
            <person name="Jarju S."/>
            <person name="Secka A."/>
            <person name="Antonio M."/>
            <person name="Oren A."/>
            <person name="Chaudhuri R.R."/>
            <person name="La Ragione R."/>
            <person name="Hildebrand F."/>
            <person name="Pallen M.J."/>
        </authorList>
    </citation>
    <scope>NUCLEOTIDE SEQUENCE</scope>
    <source>
        <strain evidence="2">7293</strain>
    </source>
</reference>
<evidence type="ECO:0000313" key="3">
    <source>
        <dbReference type="Proteomes" id="UP000823615"/>
    </source>
</evidence>
<protein>
    <recommendedName>
        <fullName evidence="4">Lipoprotein</fullName>
    </recommendedName>
</protein>
<keyword evidence="1" id="KW-0732">Signal</keyword>
<dbReference type="EMBL" id="JADIMT010000083">
    <property type="protein sequence ID" value="MBO8436739.1"/>
    <property type="molecule type" value="Genomic_DNA"/>
</dbReference>
<reference evidence="2" key="1">
    <citation type="submission" date="2020-10" db="EMBL/GenBank/DDBJ databases">
        <authorList>
            <person name="Gilroy R."/>
        </authorList>
    </citation>
    <scope>NUCLEOTIDE SEQUENCE</scope>
    <source>
        <strain evidence="2">7293</strain>
    </source>
</reference>
<sequence>MLILVLLLATSCGFVISGMDAVDIPEWAIGYWIDGFGSTVNIMDDDIVFLNHNDYSLSEMIYYDGWYVVEQNETDESWVIILASFYSGDEIWCSLVSRGSNMLTMYMEGQGISYESLLVKDF</sequence>
<name>A0A9D9E448_9SPIO</name>
<evidence type="ECO:0000313" key="2">
    <source>
        <dbReference type="EMBL" id="MBO8436739.1"/>
    </source>
</evidence>
<gene>
    <name evidence="2" type="ORF">IAA97_07160</name>
</gene>
<evidence type="ECO:0008006" key="4">
    <source>
        <dbReference type="Google" id="ProtNLM"/>
    </source>
</evidence>
<accession>A0A9D9E448</accession>
<dbReference type="Proteomes" id="UP000823615">
    <property type="component" value="Unassembled WGS sequence"/>
</dbReference>
<feature type="signal peptide" evidence="1">
    <location>
        <begin position="1"/>
        <end position="17"/>
    </location>
</feature>
<evidence type="ECO:0000256" key="1">
    <source>
        <dbReference type="SAM" id="SignalP"/>
    </source>
</evidence>